<accession>A0A482WNE3</accession>
<proteinExistence type="predicted"/>
<dbReference type="AlphaFoldDB" id="A0A482WNE3"/>
<dbReference type="InParanoid" id="A0A482WNE3"/>
<dbReference type="EMBL" id="QKKF02029742">
    <property type="protein sequence ID" value="RZF35013.1"/>
    <property type="molecule type" value="Genomic_DNA"/>
</dbReference>
<protein>
    <submittedName>
        <fullName evidence="1">Uncharacterized protein</fullName>
    </submittedName>
</protein>
<organism evidence="1 2">
    <name type="scientific">Laodelphax striatellus</name>
    <name type="common">Small brown planthopper</name>
    <name type="synonym">Delphax striatella</name>
    <dbReference type="NCBI Taxonomy" id="195883"/>
    <lineage>
        <taxon>Eukaryota</taxon>
        <taxon>Metazoa</taxon>
        <taxon>Ecdysozoa</taxon>
        <taxon>Arthropoda</taxon>
        <taxon>Hexapoda</taxon>
        <taxon>Insecta</taxon>
        <taxon>Pterygota</taxon>
        <taxon>Neoptera</taxon>
        <taxon>Paraneoptera</taxon>
        <taxon>Hemiptera</taxon>
        <taxon>Auchenorrhyncha</taxon>
        <taxon>Fulgoroidea</taxon>
        <taxon>Delphacidae</taxon>
        <taxon>Criomorphinae</taxon>
        <taxon>Laodelphax</taxon>
    </lineage>
</organism>
<name>A0A482WNE3_LAOST</name>
<dbReference type="OrthoDB" id="6154436at2759"/>
<evidence type="ECO:0000313" key="2">
    <source>
        <dbReference type="Proteomes" id="UP000291343"/>
    </source>
</evidence>
<evidence type="ECO:0000313" key="1">
    <source>
        <dbReference type="EMBL" id="RZF35013.1"/>
    </source>
</evidence>
<dbReference type="Proteomes" id="UP000291343">
    <property type="component" value="Unassembled WGS sequence"/>
</dbReference>
<comment type="caution">
    <text evidence="1">The sequence shown here is derived from an EMBL/GenBank/DDBJ whole genome shotgun (WGS) entry which is preliminary data.</text>
</comment>
<gene>
    <name evidence="1" type="ORF">LSTR_LSTR013030</name>
</gene>
<reference evidence="1 2" key="1">
    <citation type="journal article" date="2017" name="Gigascience">
        <title>Genome sequence of the small brown planthopper, Laodelphax striatellus.</title>
        <authorList>
            <person name="Zhu J."/>
            <person name="Jiang F."/>
            <person name="Wang X."/>
            <person name="Yang P."/>
            <person name="Bao Y."/>
            <person name="Zhao W."/>
            <person name="Wang W."/>
            <person name="Lu H."/>
            <person name="Wang Q."/>
            <person name="Cui N."/>
            <person name="Li J."/>
            <person name="Chen X."/>
            <person name="Luo L."/>
            <person name="Yu J."/>
            <person name="Kang L."/>
            <person name="Cui F."/>
        </authorList>
    </citation>
    <scope>NUCLEOTIDE SEQUENCE [LARGE SCALE GENOMIC DNA]</scope>
    <source>
        <strain evidence="1">Lst14</strain>
    </source>
</reference>
<keyword evidence="2" id="KW-1185">Reference proteome</keyword>
<sequence length="86" mass="9780">MNKFFRSKQLIIKIIRCNLDTVCRVLLDRQWSVGESVGAILRFIRITLSHPNPQDVPSLFEQIIGCEERMLHSNSSSVSSDSCLDS</sequence>